<evidence type="ECO:0000313" key="10">
    <source>
        <dbReference type="EMBL" id="SCW62731.1"/>
    </source>
</evidence>
<keyword evidence="2" id="KW-0378">Hydrolase</keyword>
<dbReference type="Pfam" id="PF16355">
    <property type="entry name" value="DUF4982"/>
    <property type="match status" value="1"/>
</dbReference>
<name>A0A1G4S151_9CAUL</name>
<dbReference type="EMBL" id="FMTS01000003">
    <property type="protein sequence ID" value="SCW62731.1"/>
    <property type="molecule type" value="Genomic_DNA"/>
</dbReference>
<dbReference type="GO" id="GO:0005975">
    <property type="term" value="P:carbohydrate metabolic process"/>
    <property type="evidence" value="ECO:0007669"/>
    <property type="project" value="InterPro"/>
</dbReference>
<evidence type="ECO:0000256" key="3">
    <source>
        <dbReference type="ARBA" id="ARBA00023295"/>
    </source>
</evidence>
<dbReference type="Pfam" id="PF00703">
    <property type="entry name" value="Glyco_hydro_2"/>
    <property type="match status" value="1"/>
</dbReference>
<dbReference type="InterPro" id="IPR051913">
    <property type="entry name" value="GH2_Domain-Containing"/>
</dbReference>
<dbReference type="InterPro" id="IPR054593">
    <property type="entry name" value="Beta-mannosidase-like_N2"/>
</dbReference>
<dbReference type="PRINTS" id="PR00132">
    <property type="entry name" value="GLHYDRLASE2"/>
</dbReference>
<dbReference type="InterPro" id="IPR008979">
    <property type="entry name" value="Galactose-bd-like_sf"/>
</dbReference>
<keyword evidence="3" id="KW-0326">Glycosidase</keyword>
<dbReference type="Proteomes" id="UP000199150">
    <property type="component" value="Unassembled WGS sequence"/>
</dbReference>
<reference evidence="11" key="1">
    <citation type="submission" date="2016-10" db="EMBL/GenBank/DDBJ databases">
        <authorList>
            <person name="Varghese N."/>
            <person name="Submissions S."/>
        </authorList>
    </citation>
    <scope>NUCLEOTIDE SEQUENCE [LARGE SCALE GENOMIC DNA]</scope>
    <source>
        <strain evidence="11">CGMCC 1.3431</strain>
    </source>
</reference>
<organism evidence="10 11">
    <name type="scientific">Asticcacaulis taihuensis</name>
    <dbReference type="NCBI Taxonomy" id="260084"/>
    <lineage>
        <taxon>Bacteria</taxon>
        <taxon>Pseudomonadati</taxon>
        <taxon>Pseudomonadota</taxon>
        <taxon>Alphaproteobacteria</taxon>
        <taxon>Caulobacterales</taxon>
        <taxon>Caulobacteraceae</taxon>
        <taxon>Asticcacaulis</taxon>
    </lineage>
</organism>
<evidence type="ECO:0000259" key="6">
    <source>
        <dbReference type="Pfam" id="PF02836"/>
    </source>
</evidence>
<dbReference type="InterPro" id="IPR006102">
    <property type="entry name" value="Ig-like_GH2"/>
</dbReference>
<dbReference type="Gene3D" id="2.60.120.260">
    <property type="entry name" value="Galactose-binding domain-like"/>
    <property type="match status" value="1"/>
</dbReference>
<evidence type="ECO:0000259" key="8">
    <source>
        <dbReference type="Pfam" id="PF18565"/>
    </source>
</evidence>
<dbReference type="Gene3D" id="3.20.20.80">
    <property type="entry name" value="Glycosidases"/>
    <property type="match status" value="1"/>
</dbReference>
<dbReference type="InterPro" id="IPR048230">
    <property type="entry name" value="GalA-like"/>
</dbReference>
<feature type="signal peptide" evidence="4">
    <location>
        <begin position="1"/>
        <end position="25"/>
    </location>
</feature>
<dbReference type="InterPro" id="IPR013783">
    <property type="entry name" value="Ig-like_fold"/>
</dbReference>
<dbReference type="NCBIfam" id="NF041462">
    <property type="entry name" value="GalA"/>
    <property type="match status" value="1"/>
</dbReference>
<dbReference type="InterPro" id="IPR023232">
    <property type="entry name" value="Glyco_hydro_2_AS"/>
</dbReference>
<feature type="domain" description="Glycoside hydrolase family 2" evidence="8">
    <location>
        <begin position="696"/>
        <end position="800"/>
    </location>
</feature>
<feature type="domain" description="Glycoside hydrolase family 2 immunoglobulin-like beta-sandwich" evidence="5">
    <location>
        <begin position="219"/>
        <end position="324"/>
    </location>
</feature>
<feature type="chain" id="PRO_5011522694" evidence="4">
    <location>
        <begin position="26"/>
        <end position="954"/>
    </location>
</feature>
<dbReference type="Pfam" id="PF02836">
    <property type="entry name" value="Glyco_hydro_2_C"/>
    <property type="match status" value="1"/>
</dbReference>
<dbReference type="SUPFAM" id="SSF51445">
    <property type="entry name" value="(Trans)glycosidases"/>
    <property type="match status" value="1"/>
</dbReference>
<evidence type="ECO:0000256" key="2">
    <source>
        <dbReference type="ARBA" id="ARBA00022801"/>
    </source>
</evidence>
<dbReference type="PANTHER" id="PTHR42732">
    <property type="entry name" value="BETA-GALACTOSIDASE"/>
    <property type="match status" value="1"/>
</dbReference>
<dbReference type="PROSITE" id="PS00608">
    <property type="entry name" value="GLYCOSYL_HYDROL_F2_2"/>
    <property type="match status" value="1"/>
</dbReference>
<protein>
    <submittedName>
        <fullName evidence="10">Beta-galactosidase</fullName>
    </submittedName>
</protein>
<dbReference type="Pfam" id="PF22666">
    <property type="entry name" value="Glyco_hydro_2_N2"/>
    <property type="match status" value="1"/>
</dbReference>
<dbReference type="Gene3D" id="2.60.40.10">
    <property type="entry name" value="Immunoglobulins"/>
    <property type="match status" value="3"/>
</dbReference>
<proteinExistence type="inferred from homology"/>
<dbReference type="InterPro" id="IPR006101">
    <property type="entry name" value="Glyco_hydro_2"/>
</dbReference>
<gene>
    <name evidence="10" type="ORF">SAMN02927928_2323</name>
</gene>
<keyword evidence="11" id="KW-1185">Reference proteome</keyword>
<dbReference type="OrthoDB" id="7578670at2"/>
<dbReference type="SUPFAM" id="SSF49303">
    <property type="entry name" value="beta-Galactosidase/glucuronidase domain"/>
    <property type="match status" value="1"/>
</dbReference>
<evidence type="ECO:0000259" key="9">
    <source>
        <dbReference type="Pfam" id="PF22666"/>
    </source>
</evidence>
<dbReference type="STRING" id="260084.SAMN02927928_2323"/>
<dbReference type="InterPro" id="IPR036156">
    <property type="entry name" value="Beta-gal/glucu_dom_sf"/>
</dbReference>
<feature type="domain" description="Glycoside hydrolase family 2 catalytic" evidence="6">
    <location>
        <begin position="333"/>
        <end position="567"/>
    </location>
</feature>
<dbReference type="InterPro" id="IPR017853">
    <property type="entry name" value="GH"/>
</dbReference>
<dbReference type="RefSeq" id="WP_090647953.1">
    <property type="nucleotide sequence ID" value="NZ_CBCRYE010000001.1"/>
</dbReference>
<dbReference type="AlphaFoldDB" id="A0A1G4S151"/>
<dbReference type="InterPro" id="IPR006103">
    <property type="entry name" value="Glyco_hydro_2_cat"/>
</dbReference>
<feature type="domain" description="DUF4982" evidence="7">
    <location>
        <begin position="626"/>
        <end position="682"/>
    </location>
</feature>
<accession>A0A1G4S151</accession>
<comment type="similarity">
    <text evidence="1">Belongs to the glycosyl hydrolase 2 family.</text>
</comment>
<dbReference type="PANTHER" id="PTHR42732:SF1">
    <property type="entry name" value="BETA-MANNOSIDASE"/>
    <property type="match status" value="1"/>
</dbReference>
<evidence type="ECO:0000259" key="7">
    <source>
        <dbReference type="Pfam" id="PF16355"/>
    </source>
</evidence>
<dbReference type="InterPro" id="IPR040605">
    <property type="entry name" value="Glyco_hydro2_dom5"/>
</dbReference>
<dbReference type="Pfam" id="PF18565">
    <property type="entry name" value="Glyco_hydro2_C5"/>
    <property type="match status" value="1"/>
</dbReference>
<feature type="domain" description="Beta-mannosidase-like galactose-binding" evidence="9">
    <location>
        <begin position="119"/>
        <end position="190"/>
    </location>
</feature>
<sequence>MNRRELFKSASALAVVGLLPQVAIAGTNGPDAADKGPRETLLLDKGWRFHDGDIAMPVLITHDQTYNAAKAGRALGAASPAYDDSDWTEVTLPHDFVSFQPIENGTNVDQGYRRRGIVWYRNHLKFSDADRGKHIELQLDGIATFATIWFNGTLVARNWSGYNSTYIDLTPYVTYGDSDNALVVRVDATAMEGWWYEGGGIYRDAWIVKRNPVHIVTDGVFAHPVKEGDEWKVPIEVTLNNSGTKDKTVQIVCTLLDAEERKISEGFIDLTVPKLGNAVGKASMPALSDPELWSIETPYLYRVLTRVTEGAEVWDEVTTTCGFRTERFDAQTGFYLNDKPLKIKGVCLHQDHAGVGCAVPEGVLDFRLRKLKELGANAIRFSHNAQNKALMDACDRHGFLVMAENRNFNASTDYLEQLEWLVRRDRNHPSVFLWSVFNEEPMQGTEQGYEMVRRMSAVVKALDTSRPVTAAMNDGLFTALNVSDAVDVVGINYQQHQYDAFHAAHPDIPMFSSEDTSAFMTRGEYKTDAVKHIMASYDDDAAPWGETHRAAWKEISARPFVAGTFVWTGFDYHGEPTPHTWPTNSSFFGIMDLCGFEKTAFYIHQAQWIDDRPVLGLVPHWNWQSGDKVRVMACANLDEVELFVNGKSAGKQAVDRLNMNYWTVDYAPGFIEVRGYRGSKLVSKVRNETTGKAVALRLVKDRPTLIGDGRDAMPIRVEAIDAKGRVVPDANHKVTFGGTAAIIGLGNGDPNCLEAEKGDTRSLFNGLAQVIIQAPEMAGNAAAVINLTARAESLKPANIEIRLDAPKAATPRQPTMLPMMVLDSWFRAPNATAHPDPNQRAADTDMNSWAWFRPGELFGAAKTDGYSLVAANYTPFASIQKNGGRVVFTSITGTCDIYLDGQAIGRKDDPAPSAMTVAIPPFGGSRRLSVVFKLKAGEPFGFGGLIRIGGPEKT</sequence>
<dbReference type="GO" id="GO:0004553">
    <property type="term" value="F:hydrolase activity, hydrolyzing O-glycosyl compounds"/>
    <property type="evidence" value="ECO:0007669"/>
    <property type="project" value="InterPro"/>
</dbReference>
<evidence type="ECO:0000256" key="1">
    <source>
        <dbReference type="ARBA" id="ARBA00007401"/>
    </source>
</evidence>
<evidence type="ECO:0000259" key="5">
    <source>
        <dbReference type="Pfam" id="PF00703"/>
    </source>
</evidence>
<dbReference type="InterPro" id="IPR032311">
    <property type="entry name" value="DUF4982"/>
</dbReference>
<evidence type="ECO:0000256" key="4">
    <source>
        <dbReference type="SAM" id="SignalP"/>
    </source>
</evidence>
<dbReference type="SUPFAM" id="SSF49785">
    <property type="entry name" value="Galactose-binding domain-like"/>
    <property type="match status" value="1"/>
</dbReference>
<evidence type="ECO:0000313" key="11">
    <source>
        <dbReference type="Proteomes" id="UP000199150"/>
    </source>
</evidence>
<keyword evidence="4" id="KW-0732">Signal</keyword>